<dbReference type="Gene3D" id="3.40.50.300">
    <property type="entry name" value="P-loop containing nucleotide triphosphate hydrolases"/>
    <property type="match status" value="1"/>
</dbReference>
<keyword evidence="2 3" id="KW-0808">Transferase</keyword>
<dbReference type="InterPro" id="IPR000863">
    <property type="entry name" value="Sulfotransferase_dom"/>
</dbReference>
<organism evidence="5 6">
    <name type="scientific">Linum tenue</name>
    <dbReference type="NCBI Taxonomy" id="586396"/>
    <lineage>
        <taxon>Eukaryota</taxon>
        <taxon>Viridiplantae</taxon>
        <taxon>Streptophyta</taxon>
        <taxon>Embryophyta</taxon>
        <taxon>Tracheophyta</taxon>
        <taxon>Spermatophyta</taxon>
        <taxon>Magnoliopsida</taxon>
        <taxon>eudicotyledons</taxon>
        <taxon>Gunneridae</taxon>
        <taxon>Pentapetalae</taxon>
        <taxon>rosids</taxon>
        <taxon>fabids</taxon>
        <taxon>Malpighiales</taxon>
        <taxon>Linaceae</taxon>
        <taxon>Linum</taxon>
    </lineage>
</organism>
<name>A0AAV0H0Z3_9ROSI</name>
<dbReference type="GO" id="GO:0008146">
    <property type="term" value="F:sulfotransferase activity"/>
    <property type="evidence" value="ECO:0007669"/>
    <property type="project" value="InterPro"/>
</dbReference>
<dbReference type="SUPFAM" id="SSF52540">
    <property type="entry name" value="P-loop containing nucleoside triphosphate hydrolases"/>
    <property type="match status" value="1"/>
</dbReference>
<comment type="caution">
    <text evidence="5">The sequence shown here is derived from an EMBL/GenBank/DDBJ whole genome shotgun (WGS) entry which is preliminary data.</text>
</comment>
<proteinExistence type="inferred from homology"/>
<dbReference type="AlphaFoldDB" id="A0AAV0H0Z3"/>
<dbReference type="EMBL" id="CAMGYJ010000002">
    <property type="protein sequence ID" value="CAI0378303.1"/>
    <property type="molecule type" value="Genomic_DNA"/>
</dbReference>
<dbReference type="PANTHER" id="PTHR11783">
    <property type="entry name" value="SULFOTRANSFERASE SULT"/>
    <property type="match status" value="1"/>
</dbReference>
<evidence type="ECO:0000256" key="3">
    <source>
        <dbReference type="RuleBase" id="RU361155"/>
    </source>
</evidence>
<evidence type="ECO:0000259" key="4">
    <source>
        <dbReference type="Pfam" id="PF00685"/>
    </source>
</evidence>
<accession>A0AAV0H0Z3</accession>
<comment type="similarity">
    <text evidence="1 3">Belongs to the sulfotransferase 1 family.</text>
</comment>
<dbReference type="Pfam" id="PF00685">
    <property type="entry name" value="Sulfotransfer_1"/>
    <property type="match status" value="1"/>
</dbReference>
<dbReference type="EC" id="2.8.2.-" evidence="3"/>
<protein>
    <recommendedName>
        <fullName evidence="3">Sulfotransferase</fullName>
        <ecNumber evidence="3">2.8.2.-</ecNumber>
    </recommendedName>
</protein>
<evidence type="ECO:0000313" key="6">
    <source>
        <dbReference type="Proteomes" id="UP001154282"/>
    </source>
</evidence>
<gene>
    <name evidence="5" type="ORF">LITE_LOCUS1806</name>
</gene>
<sequence>MNNMPTELFWNSHEIGQIEGFWYFVAAMDGTAAFRSGFEPRNDDILLTSFTKTGTTWLKAVCYNILDKEVGEDLLAEKNPHEVVPTLGNTFLKDQIQRMLLSCSSPRLLHTHLPYSYLPEAVRESGCKFVYVARNPKDTVVSMWHFYNKLFTRGGSESFPLERAVESFCSGAVPFGPFYEHVVGYWEESRRRPEEVLFLKYEDLCREPKEQVRKLASFMGKSFSSTSTAGGDDDEVVVEKVLWRSSLGRLKELEVNKNGVLELVRVPNAHFFRKGTVGDWKNYLTPRMAERIDQLTQFKLQGTGLSLDD</sequence>
<dbReference type="InterPro" id="IPR027417">
    <property type="entry name" value="P-loop_NTPase"/>
</dbReference>
<evidence type="ECO:0000256" key="2">
    <source>
        <dbReference type="ARBA" id="ARBA00022679"/>
    </source>
</evidence>
<keyword evidence="6" id="KW-1185">Reference proteome</keyword>
<reference evidence="5" key="1">
    <citation type="submission" date="2022-08" db="EMBL/GenBank/DDBJ databases">
        <authorList>
            <person name="Gutierrez-Valencia J."/>
        </authorList>
    </citation>
    <scope>NUCLEOTIDE SEQUENCE</scope>
</reference>
<dbReference type="Proteomes" id="UP001154282">
    <property type="component" value="Unassembled WGS sequence"/>
</dbReference>
<evidence type="ECO:0000256" key="1">
    <source>
        <dbReference type="ARBA" id="ARBA00005771"/>
    </source>
</evidence>
<feature type="domain" description="Sulfotransferase" evidence="4">
    <location>
        <begin position="43"/>
        <end position="304"/>
    </location>
</feature>
<evidence type="ECO:0000313" key="5">
    <source>
        <dbReference type="EMBL" id="CAI0378303.1"/>
    </source>
</evidence>